<feature type="domain" description="Retrovirus-related Pol polyprotein from transposon TNT 1-94-like beta-barrel" evidence="2">
    <location>
        <begin position="454"/>
        <end position="486"/>
    </location>
</feature>
<evidence type="ECO:0000313" key="4">
    <source>
        <dbReference type="Proteomes" id="UP001151760"/>
    </source>
</evidence>
<dbReference type="Proteomes" id="UP001151760">
    <property type="component" value="Unassembled WGS sequence"/>
</dbReference>
<evidence type="ECO:0000259" key="2">
    <source>
        <dbReference type="Pfam" id="PF22936"/>
    </source>
</evidence>
<dbReference type="EMBL" id="BQNB010011878">
    <property type="protein sequence ID" value="GJS96330.1"/>
    <property type="molecule type" value="Genomic_DNA"/>
</dbReference>
<name>A0ABQ5A161_9ASTR</name>
<reference evidence="3" key="1">
    <citation type="journal article" date="2022" name="Int. J. Mol. Sci.">
        <title>Draft Genome of Tanacetum Coccineum: Genomic Comparison of Closely Related Tanacetum-Family Plants.</title>
        <authorList>
            <person name="Yamashiro T."/>
            <person name="Shiraishi A."/>
            <person name="Nakayama K."/>
            <person name="Satake H."/>
        </authorList>
    </citation>
    <scope>NUCLEOTIDE SEQUENCE</scope>
</reference>
<gene>
    <name evidence="3" type="ORF">Tco_0803298</name>
</gene>
<sequence>MDIASSSSSSSSDNKVQNCSKHRLESFKTLQKNFDSEREKYSRAKLEIQGYELALEYLESRILGHEKNELAWGEKYKFQNYELKCREVKIDNLKMELEKVVKERDDAKDKNGLGYDTQLNEMSNKSKTDSEISMSVFEVRSSDEENTPANDRFSKADRYHVVPPPITGNFLTLRADISFACLDEYAIRKKIIESQITELNTDTSKSKTSVFVDDEDDVSEVNTVSPIKTNETQTVKTQVDKISQISQKERIGFKKIKACFVCKSTDHLIKDYDFYDKKSPKPKLKTGSILVKGWPNQYGIMLKGTGLVNHVRPNRKREVHTVSTARPVSTARQFAPKIAQTGSAIRPIYPRMDNVRPRASYSPIKRSYYTKPAFRPKNLKQDVKTSGVKNMTTAGTRAVVNTGKGKMDNDLKKSRWVWRPKGNYMDHESKEKGSFILKKFEYGNPESILQDHAVVDSGCSSHMTGNKAYLSDYKDYNRGFVAFGSDPKGAIAALV</sequence>
<organism evidence="3 4">
    <name type="scientific">Tanacetum coccineum</name>
    <dbReference type="NCBI Taxonomy" id="301880"/>
    <lineage>
        <taxon>Eukaryota</taxon>
        <taxon>Viridiplantae</taxon>
        <taxon>Streptophyta</taxon>
        <taxon>Embryophyta</taxon>
        <taxon>Tracheophyta</taxon>
        <taxon>Spermatophyta</taxon>
        <taxon>Magnoliopsida</taxon>
        <taxon>eudicotyledons</taxon>
        <taxon>Gunneridae</taxon>
        <taxon>Pentapetalae</taxon>
        <taxon>asterids</taxon>
        <taxon>campanulids</taxon>
        <taxon>Asterales</taxon>
        <taxon>Asteraceae</taxon>
        <taxon>Asteroideae</taxon>
        <taxon>Anthemideae</taxon>
        <taxon>Anthemidinae</taxon>
        <taxon>Tanacetum</taxon>
    </lineage>
</organism>
<dbReference type="InterPro" id="IPR054722">
    <property type="entry name" value="PolX-like_BBD"/>
</dbReference>
<keyword evidence="1" id="KW-0175">Coiled coil</keyword>
<protein>
    <recommendedName>
        <fullName evidence="2">Retrovirus-related Pol polyprotein from transposon TNT 1-94-like beta-barrel domain-containing protein</fullName>
    </recommendedName>
</protein>
<evidence type="ECO:0000313" key="3">
    <source>
        <dbReference type="EMBL" id="GJS96330.1"/>
    </source>
</evidence>
<keyword evidence="4" id="KW-1185">Reference proteome</keyword>
<evidence type="ECO:0000256" key="1">
    <source>
        <dbReference type="SAM" id="Coils"/>
    </source>
</evidence>
<feature type="coiled-coil region" evidence="1">
    <location>
        <begin position="41"/>
        <end position="110"/>
    </location>
</feature>
<comment type="caution">
    <text evidence="3">The sequence shown here is derived from an EMBL/GenBank/DDBJ whole genome shotgun (WGS) entry which is preliminary data.</text>
</comment>
<reference evidence="3" key="2">
    <citation type="submission" date="2022-01" db="EMBL/GenBank/DDBJ databases">
        <authorList>
            <person name="Yamashiro T."/>
            <person name="Shiraishi A."/>
            <person name="Satake H."/>
            <person name="Nakayama K."/>
        </authorList>
    </citation>
    <scope>NUCLEOTIDE SEQUENCE</scope>
</reference>
<accession>A0ABQ5A161</accession>
<proteinExistence type="predicted"/>
<dbReference type="Pfam" id="PF22936">
    <property type="entry name" value="Pol_BBD"/>
    <property type="match status" value="1"/>
</dbReference>